<organism evidence="2 3">
    <name type="scientific">Caproiciproducens galactitolivorans</name>
    <dbReference type="NCBI Taxonomy" id="642589"/>
    <lineage>
        <taxon>Bacteria</taxon>
        <taxon>Bacillati</taxon>
        <taxon>Bacillota</taxon>
        <taxon>Clostridia</taxon>
        <taxon>Eubacteriales</taxon>
        <taxon>Acutalibacteraceae</taxon>
        <taxon>Caproiciproducens</taxon>
    </lineage>
</organism>
<evidence type="ECO:0000256" key="1">
    <source>
        <dbReference type="SAM" id="Phobius"/>
    </source>
</evidence>
<protein>
    <submittedName>
        <fullName evidence="2">Uncharacterized protein</fullName>
    </submittedName>
</protein>
<name>A0A4Z0YH08_9FIRM</name>
<keyword evidence="3" id="KW-1185">Reference proteome</keyword>
<sequence>MHKILSIFSFNGVCALKRFIRKGILFLVLLFTIFGLISPVFVYKTQHMGKLKEGLYLSDDQYDVVFMGSSHMNGGMDPNVLWKQHGITSFNYATGGQPINVTYYLLKDVLKKHQHPIVVLDVFYLGMTNQYGERGLVSNAIDNMKFSFNKLDAIWNCTPPEDRISYLFPVLKYHFRWSSLEWKDFGFDCSSVYYTKGFVAGTDKYGKPISKWEDTDSRIDIPQKSLEYLNKIIELSKTEDFQLILVNMPCDYSGPNQQSGWINDCEALFNTVADYAESNQIPFLDLYDLAEDIGIDFANDMNNSGHLNLWGAYKVGTYFGDYLAQNYDLTDHRSDSAYAQWNEDYKYSQVATILKK</sequence>
<comment type="caution">
    <text evidence="2">The sequence shown here is derived from an EMBL/GenBank/DDBJ whole genome shotgun (WGS) entry which is preliminary data.</text>
</comment>
<dbReference type="Proteomes" id="UP000297714">
    <property type="component" value="Unassembled WGS sequence"/>
</dbReference>
<keyword evidence="1" id="KW-0472">Membrane</keyword>
<proteinExistence type="predicted"/>
<feature type="transmembrane region" description="Helical" evidence="1">
    <location>
        <begin position="25"/>
        <end position="43"/>
    </location>
</feature>
<dbReference type="Gene3D" id="3.40.50.1110">
    <property type="entry name" value="SGNH hydrolase"/>
    <property type="match status" value="1"/>
</dbReference>
<dbReference type="AlphaFoldDB" id="A0A4Z0YH08"/>
<evidence type="ECO:0000313" key="3">
    <source>
        <dbReference type="Proteomes" id="UP000297714"/>
    </source>
</evidence>
<dbReference type="EMBL" id="SRMQ01000001">
    <property type="protein sequence ID" value="TGJ78033.1"/>
    <property type="molecule type" value="Genomic_DNA"/>
</dbReference>
<gene>
    <name evidence="2" type="ORF">CAGA_04450</name>
</gene>
<dbReference type="InterPro" id="IPR036514">
    <property type="entry name" value="SGNH_hydro_sf"/>
</dbReference>
<evidence type="ECO:0000313" key="2">
    <source>
        <dbReference type="EMBL" id="TGJ78033.1"/>
    </source>
</evidence>
<accession>A0A4Z0YH08</accession>
<keyword evidence="1" id="KW-0812">Transmembrane</keyword>
<keyword evidence="1" id="KW-1133">Transmembrane helix</keyword>
<dbReference type="SUPFAM" id="SSF52266">
    <property type="entry name" value="SGNH hydrolase"/>
    <property type="match status" value="1"/>
</dbReference>
<reference evidence="2 3" key="1">
    <citation type="submission" date="2019-04" db="EMBL/GenBank/DDBJ databases">
        <authorList>
            <person name="Poehlein A."/>
            <person name="Bengelsdorf F.R."/>
            <person name="Duerre P."/>
            <person name="Daniel R."/>
        </authorList>
    </citation>
    <scope>NUCLEOTIDE SEQUENCE [LARGE SCALE GENOMIC DNA]</scope>
    <source>
        <strain evidence="2 3">BS-1</strain>
    </source>
</reference>